<evidence type="ECO:0000256" key="1">
    <source>
        <dbReference type="ARBA" id="ARBA00001966"/>
    </source>
</evidence>
<dbReference type="GO" id="GO:0008408">
    <property type="term" value="F:3'-5' exonuclease activity"/>
    <property type="evidence" value="ECO:0007669"/>
    <property type="project" value="UniProtKB-UniRule"/>
</dbReference>
<dbReference type="CDD" id="cd06127">
    <property type="entry name" value="DEDDh"/>
    <property type="match status" value="1"/>
</dbReference>
<dbReference type="InterPro" id="IPR006310">
    <property type="entry name" value="DinG"/>
</dbReference>
<dbReference type="Gene3D" id="3.40.50.300">
    <property type="entry name" value="P-loop containing nucleotide triphosphate hydrolases"/>
    <property type="match status" value="2"/>
</dbReference>
<keyword evidence="4 11" id="KW-0547">Nucleotide-binding</keyword>
<dbReference type="InterPro" id="IPR006555">
    <property type="entry name" value="ATP-dep_Helicase_C"/>
</dbReference>
<dbReference type="GO" id="GO:0006260">
    <property type="term" value="P:DNA replication"/>
    <property type="evidence" value="ECO:0007669"/>
    <property type="project" value="InterPro"/>
</dbReference>
<evidence type="ECO:0000313" key="15">
    <source>
        <dbReference type="EMBL" id="QNB45800.1"/>
    </source>
</evidence>
<dbReference type="RefSeq" id="WP_034424143.1">
    <property type="nucleotide sequence ID" value="NZ_CP045798.1"/>
</dbReference>
<comment type="cofactor">
    <cofactor evidence="1">
        <name>[4Fe-4S] cluster</name>
        <dbReference type="ChEBI" id="CHEBI:49883"/>
    </cofactor>
</comment>
<sequence length="926" mass="105095">MVQFNWVFLDLETTGLQPERDKIIEIAALSMDENGEKQIFHHLLNPEVPLPPHITRLTGITGEMIRTAPTMADIKKDLLEFLGQKVIVAHNAAFDLGFLEKALGFPLPNLYIDTVELAKLLLPHTPSYSLRNLVRTYQLNQEPAHRALPDTRALEKLFYALTDTLKKLPIYALQEICSFLQDNPQGLSWYLQEILKDQIRHYDFTQQLETACVEENEKSSTAKNKRAFQWSVKALEEMFLPGGYIAGQLLNYQTRTPQIQMLKAVAKVLEQERHLLVEAGTGVGKSLAYLVPALAWAVSQGEKIVVATHTIALQEQLARGEIKFLEKVLPFHFSAAVLKGRNNYLCLHKWREFKEAVHGLSWPEKLLMSRISLWLRENGTGDRDSINLRGWEKEFFQQVSSVKDICLGSNCPFIGECFYQRAKQKALEADLIIVNHSLLLSDLKLGEALLPKYQYLVVDEAHHLEEEATKQFTETFSLYALQKRIGALLKKDNYRKFGLFSFIQSLLTKEVQDLGHIQNRLADAQHLAENINMQIHDILCVLEENPSLELSRVQEGVKHAAWWETLNILFANLRSNIVGLLRELQSLYDYIAAELDYATWEIPLRHLKAHINESVVEAQVIENFFAAGGEEKVYWFERDNALKDLRLHITPIKVAQQLYDHLFISKTGTVLTSATLTVDGSFAFLIEQLGLPEELVDTLQIPSPFYYDEQSLLLVDSSLPDPGKTSEELYSLAIQEALLKILLVTGGRTLVLFTSYKQLRLMFDVLHDPLQQAGLELFADGINGSRSLLVEELKVNPQAVVFGANAFWEGIDLPGAALTSVIMVKLPFAPPNLPLVEARVEALTHEGKDGFYGYSLPQAVLRFRQGYGRLIRTVEDWGVIVVLDNRIVKKRYGKKFINSLPQQKYYAGDTGFVVEQVRKWFKTSGG</sequence>
<dbReference type="KEGG" id="tfr:BR63_05420"/>
<dbReference type="Pfam" id="PF13307">
    <property type="entry name" value="Helicase_C_2"/>
    <property type="match status" value="1"/>
</dbReference>
<dbReference type="InterPro" id="IPR014013">
    <property type="entry name" value="Helic_SF1/SF2_ATP-bd_DinG/Rad3"/>
</dbReference>
<dbReference type="InterPro" id="IPR006054">
    <property type="entry name" value="DnaQ"/>
</dbReference>
<dbReference type="InterPro" id="IPR013520">
    <property type="entry name" value="Ribonucl_H"/>
</dbReference>
<evidence type="ECO:0000256" key="7">
    <source>
        <dbReference type="ARBA" id="ARBA00022839"/>
    </source>
</evidence>
<name>A0A7G6E146_THEFR</name>
<keyword evidence="3 11" id="KW-0540">Nuclease</keyword>
<dbReference type="InterPro" id="IPR012337">
    <property type="entry name" value="RNaseH-like_sf"/>
</dbReference>
<dbReference type="InterPro" id="IPR011545">
    <property type="entry name" value="DEAD/DEAH_box_helicase_dom"/>
</dbReference>
<dbReference type="PROSITE" id="PS51192">
    <property type="entry name" value="HELICASE_ATP_BIND_1"/>
    <property type="match status" value="1"/>
</dbReference>
<dbReference type="InterPro" id="IPR027417">
    <property type="entry name" value="P-loop_NTPase"/>
</dbReference>
<dbReference type="InterPro" id="IPR006554">
    <property type="entry name" value="Helicase-like_DEXD_c2"/>
</dbReference>
<keyword evidence="7 11" id="KW-0269">Exonuclease</keyword>
<keyword evidence="8 11" id="KW-0067">ATP-binding</keyword>
<dbReference type="Pfam" id="PF00929">
    <property type="entry name" value="RNase_T"/>
    <property type="match status" value="1"/>
</dbReference>
<evidence type="ECO:0000256" key="2">
    <source>
        <dbReference type="ARBA" id="ARBA00022485"/>
    </source>
</evidence>
<dbReference type="NCBIfam" id="TIGR01407">
    <property type="entry name" value="dinG_rel"/>
    <property type="match status" value="1"/>
</dbReference>
<dbReference type="GO" id="GO:0043139">
    <property type="term" value="F:5'-3' DNA helicase activity"/>
    <property type="evidence" value="ECO:0007669"/>
    <property type="project" value="UniProtKB-EC"/>
</dbReference>
<feature type="domain" description="Helicase ATP-binding" evidence="14">
    <location>
        <begin position="244"/>
        <end position="506"/>
    </location>
</feature>
<dbReference type="Pfam" id="PF00270">
    <property type="entry name" value="DEAD"/>
    <property type="match status" value="1"/>
</dbReference>
<evidence type="ECO:0000256" key="3">
    <source>
        <dbReference type="ARBA" id="ARBA00022722"/>
    </source>
</evidence>
<comment type="catalytic activity">
    <reaction evidence="10">
        <text>ATP + H2O = ADP + phosphate + H(+)</text>
        <dbReference type="Rhea" id="RHEA:13065"/>
        <dbReference type="ChEBI" id="CHEBI:15377"/>
        <dbReference type="ChEBI" id="CHEBI:15378"/>
        <dbReference type="ChEBI" id="CHEBI:30616"/>
        <dbReference type="ChEBI" id="CHEBI:43474"/>
        <dbReference type="ChEBI" id="CHEBI:456216"/>
        <dbReference type="EC" id="5.6.2.3"/>
    </reaction>
</comment>
<keyword evidence="2" id="KW-0411">Iron-sulfur</keyword>
<evidence type="ECO:0000256" key="10">
    <source>
        <dbReference type="ARBA" id="ARBA00048954"/>
    </source>
</evidence>
<keyword evidence="9" id="KW-0234">DNA repair</keyword>
<dbReference type="PROSITE" id="PS51193">
    <property type="entry name" value="HELICASE_ATP_BIND_2"/>
    <property type="match status" value="1"/>
</dbReference>
<keyword evidence="2" id="KW-0479">Metal-binding</keyword>
<dbReference type="InterPro" id="IPR036397">
    <property type="entry name" value="RNaseH_sf"/>
</dbReference>
<dbReference type="InterPro" id="IPR045028">
    <property type="entry name" value="DinG/Rad3-like"/>
</dbReference>
<evidence type="ECO:0000256" key="11">
    <source>
        <dbReference type="HAMAP-Rule" id="MF_02206"/>
    </source>
</evidence>
<evidence type="ECO:0000313" key="16">
    <source>
        <dbReference type="Proteomes" id="UP000515847"/>
    </source>
</evidence>
<dbReference type="SMART" id="SM00488">
    <property type="entry name" value="DEXDc2"/>
    <property type="match status" value="1"/>
</dbReference>
<dbReference type="GO" id="GO:0003677">
    <property type="term" value="F:DNA binding"/>
    <property type="evidence" value="ECO:0007669"/>
    <property type="project" value="InterPro"/>
</dbReference>
<evidence type="ECO:0000256" key="8">
    <source>
        <dbReference type="ARBA" id="ARBA00022840"/>
    </source>
</evidence>
<comment type="similarity">
    <text evidence="11 12">Belongs to the helicase family. DinG subfamily. Type 2 sub-subfamily.</text>
</comment>
<dbReference type="PANTHER" id="PTHR11472">
    <property type="entry name" value="DNA REPAIR DEAD HELICASE RAD3/XP-D SUBFAMILY MEMBER"/>
    <property type="match status" value="1"/>
</dbReference>
<dbReference type="SMART" id="SM00491">
    <property type="entry name" value="HELICc2"/>
    <property type="match status" value="1"/>
</dbReference>
<organism evidence="15 16">
    <name type="scientific">Thermanaerosceptrum fracticalcis</name>
    <dbReference type="NCBI Taxonomy" id="1712410"/>
    <lineage>
        <taxon>Bacteria</taxon>
        <taxon>Bacillati</taxon>
        <taxon>Bacillota</taxon>
        <taxon>Clostridia</taxon>
        <taxon>Eubacteriales</taxon>
        <taxon>Peptococcaceae</taxon>
        <taxon>Thermanaerosceptrum</taxon>
    </lineage>
</organism>
<keyword evidence="2" id="KW-0408">Iron</keyword>
<dbReference type="SUPFAM" id="SSF53098">
    <property type="entry name" value="Ribonuclease H-like"/>
    <property type="match status" value="1"/>
</dbReference>
<evidence type="ECO:0000256" key="12">
    <source>
        <dbReference type="RuleBase" id="RU364106"/>
    </source>
</evidence>
<dbReference type="EC" id="3.1.-.-" evidence="11 12"/>
<dbReference type="EMBL" id="CP045798">
    <property type="protein sequence ID" value="QNB45800.1"/>
    <property type="molecule type" value="Genomic_DNA"/>
</dbReference>
<keyword evidence="16" id="KW-1185">Reference proteome</keyword>
<dbReference type="AlphaFoldDB" id="A0A7G6E146"/>
<evidence type="ECO:0000259" key="13">
    <source>
        <dbReference type="PROSITE" id="PS51192"/>
    </source>
</evidence>
<dbReference type="PANTHER" id="PTHR11472:SF34">
    <property type="entry name" value="REGULATOR OF TELOMERE ELONGATION HELICASE 1"/>
    <property type="match status" value="1"/>
</dbReference>
<evidence type="ECO:0000259" key="14">
    <source>
        <dbReference type="PROSITE" id="PS51193"/>
    </source>
</evidence>
<dbReference type="SMART" id="SM00487">
    <property type="entry name" value="DEXDc"/>
    <property type="match status" value="1"/>
</dbReference>
<dbReference type="GO" id="GO:0051539">
    <property type="term" value="F:4 iron, 4 sulfur cluster binding"/>
    <property type="evidence" value="ECO:0007669"/>
    <property type="project" value="UniProtKB-KW"/>
</dbReference>
<reference evidence="15 16" key="1">
    <citation type="journal article" date="2019" name="Front. Microbiol.">
        <title>Thermoanaerosceptrum fracticalcis gen. nov. sp. nov., a Novel Fumarate-Fermenting Microorganism From a Deep Fractured Carbonate Aquifer of the US Great Basin.</title>
        <authorList>
            <person name="Hamilton-Brehm S.D."/>
            <person name="Stewart L.E."/>
            <person name="Zavarin M."/>
            <person name="Caldwell M."/>
            <person name="Lawson P.A."/>
            <person name="Onstott T.C."/>
            <person name="Grzymski J."/>
            <person name="Neveux I."/>
            <person name="Lollar B.S."/>
            <person name="Russell C.E."/>
            <person name="Moser D.P."/>
        </authorList>
    </citation>
    <scope>NUCLEOTIDE SEQUENCE [LARGE SCALE GENOMIC DNA]</scope>
    <source>
        <strain evidence="15 16">DRI-13</strain>
    </source>
</reference>
<dbReference type="NCBIfam" id="TIGR00573">
    <property type="entry name" value="dnaq"/>
    <property type="match status" value="1"/>
</dbReference>
<comment type="function">
    <text evidence="11 12">3'-5' exonuclease.</text>
</comment>
<evidence type="ECO:0000256" key="4">
    <source>
        <dbReference type="ARBA" id="ARBA00022741"/>
    </source>
</evidence>
<feature type="short sequence motif" description="DEAH box" evidence="11">
    <location>
        <begin position="459"/>
        <end position="462"/>
    </location>
</feature>
<dbReference type="FunFam" id="3.30.420.10:FF:000045">
    <property type="entry name" value="3'-5' exonuclease DinG"/>
    <property type="match status" value="1"/>
</dbReference>
<feature type="domain" description="Helicase ATP-binding" evidence="13">
    <location>
        <begin position="266"/>
        <end position="501"/>
    </location>
</feature>
<evidence type="ECO:0000256" key="6">
    <source>
        <dbReference type="ARBA" id="ARBA00022801"/>
    </source>
</evidence>
<protein>
    <recommendedName>
        <fullName evidence="11 12">3'-5' exonuclease DinG</fullName>
        <ecNumber evidence="11 12">3.1.-.-</ecNumber>
    </recommendedName>
</protein>
<dbReference type="InterPro" id="IPR014001">
    <property type="entry name" value="Helicase_ATP-bd"/>
</dbReference>
<accession>A0A7G6E146</accession>
<gene>
    <name evidence="11 12" type="primary">dinG</name>
    <name evidence="15" type="ORF">BR63_05420</name>
</gene>
<dbReference type="GO" id="GO:0006281">
    <property type="term" value="P:DNA repair"/>
    <property type="evidence" value="ECO:0007669"/>
    <property type="project" value="UniProtKB-KW"/>
</dbReference>
<keyword evidence="5" id="KW-0227">DNA damage</keyword>
<evidence type="ECO:0000256" key="9">
    <source>
        <dbReference type="ARBA" id="ARBA00023204"/>
    </source>
</evidence>
<keyword evidence="6 11" id="KW-0378">Hydrolase</keyword>
<dbReference type="GO" id="GO:0005524">
    <property type="term" value="F:ATP binding"/>
    <property type="evidence" value="ECO:0007669"/>
    <property type="project" value="UniProtKB-UniRule"/>
</dbReference>
<proteinExistence type="inferred from homology"/>
<dbReference type="Gene3D" id="3.30.420.10">
    <property type="entry name" value="Ribonuclease H-like superfamily/Ribonuclease H"/>
    <property type="match status" value="1"/>
</dbReference>
<dbReference type="GO" id="GO:0003887">
    <property type="term" value="F:DNA-directed DNA polymerase activity"/>
    <property type="evidence" value="ECO:0007669"/>
    <property type="project" value="InterPro"/>
</dbReference>
<dbReference type="GO" id="GO:0016818">
    <property type="term" value="F:hydrolase activity, acting on acid anhydrides, in phosphorus-containing anhydrides"/>
    <property type="evidence" value="ECO:0007669"/>
    <property type="project" value="InterPro"/>
</dbReference>
<keyword evidence="15" id="KW-0347">Helicase</keyword>
<dbReference type="Proteomes" id="UP000515847">
    <property type="component" value="Chromosome"/>
</dbReference>
<dbReference type="SUPFAM" id="SSF52540">
    <property type="entry name" value="P-loop containing nucleoside triphosphate hydrolases"/>
    <property type="match status" value="1"/>
</dbReference>
<feature type="binding site" evidence="11">
    <location>
        <begin position="279"/>
        <end position="286"/>
    </location>
    <ligand>
        <name>ATP</name>
        <dbReference type="ChEBI" id="CHEBI:30616"/>
    </ligand>
</feature>
<dbReference type="OrthoDB" id="9803913at2"/>
<dbReference type="SMART" id="SM00479">
    <property type="entry name" value="EXOIII"/>
    <property type="match status" value="1"/>
</dbReference>
<keyword evidence="2" id="KW-0004">4Fe-4S</keyword>
<dbReference type="HAMAP" id="MF_02206">
    <property type="entry name" value="DinG_exonucl"/>
    <property type="match status" value="1"/>
</dbReference>
<evidence type="ECO:0000256" key="5">
    <source>
        <dbReference type="ARBA" id="ARBA00022763"/>
    </source>
</evidence>